<proteinExistence type="predicted"/>
<gene>
    <name evidence="1" type="ORF">RJT34_32463</name>
</gene>
<name>A0AAN9I5Y3_CLITE</name>
<organism evidence="1 2">
    <name type="scientific">Clitoria ternatea</name>
    <name type="common">Butterfly pea</name>
    <dbReference type="NCBI Taxonomy" id="43366"/>
    <lineage>
        <taxon>Eukaryota</taxon>
        <taxon>Viridiplantae</taxon>
        <taxon>Streptophyta</taxon>
        <taxon>Embryophyta</taxon>
        <taxon>Tracheophyta</taxon>
        <taxon>Spermatophyta</taxon>
        <taxon>Magnoliopsida</taxon>
        <taxon>eudicotyledons</taxon>
        <taxon>Gunneridae</taxon>
        <taxon>Pentapetalae</taxon>
        <taxon>rosids</taxon>
        <taxon>fabids</taxon>
        <taxon>Fabales</taxon>
        <taxon>Fabaceae</taxon>
        <taxon>Papilionoideae</taxon>
        <taxon>50 kb inversion clade</taxon>
        <taxon>NPAAA clade</taxon>
        <taxon>indigoferoid/millettioid clade</taxon>
        <taxon>Phaseoleae</taxon>
        <taxon>Clitoria</taxon>
    </lineage>
</organism>
<dbReference type="Proteomes" id="UP001359559">
    <property type="component" value="Unassembled WGS sequence"/>
</dbReference>
<reference evidence="1 2" key="1">
    <citation type="submission" date="2024-01" db="EMBL/GenBank/DDBJ databases">
        <title>The genomes of 5 underutilized Papilionoideae crops provide insights into root nodulation and disease resistance.</title>
        <authorList>
            <person name="Yuan L."/>
        </authorList>
    </citation>
    <scope>NUCLEOTIDE SEQUENCE [LARGE SCALE GENOMIC DNA]</scope>
    <source>
        <strain evidence="1">LY-2023</strain>
        <tissue evidence="1">Leaf</tissue>
    </source>
</reference>
<dbReference type="AlphaFoldDB" id="A0AAN9I5Y3"/>
<keyword evidence="2" id="KW-1185">Reference proteome</keyword>
<accession>A0AAN9I5Y3</accession>
<sequence length="74" mass="8243">MLPSSYGLEYKTKMNKKRKTKAVANVFPTSFVHTDITVLRRKLYVIKLSEVFSLCVLKANSAAETALGKNSMAC</sequence>
<evidence type="ECO:0000313" key="1">
    <source>
        <dbReference type="EMBL" id="KAK7264850.1"/>
    </source>
</evidence>
<comment type="caution">
    <text evidence="1">The sequence shown here is derived from an EMBL/GenBank/DDBJ whole genome shotgun (WGS) entry which is preliminary data.</text>
</comment>
<dbReference type="EMBL" id="JAYKXN010000008">
    <property type="protein sequence ID" value="KAK7264850.1"/>
    <property type="molecule type" value="Genomic_DNA"/>
</dbReference>
<protein>
    <submittedName>
        <fullName evidence="1">Uncharacterized protein</fullName>
    </submittedName>
</protein>
<evidence type="ECO:0000313" key="2">
    <source>
        <dbReference type="Proteomes" id="UP001359559"/>
    </source>
</evidence>